<name>A0A4R3Z1K6_9GAMM</name>
<dbReference type="InterPro" id="IPR051200">
    <property type="entry name" value="Host-pathogen_enzymatic-act"/>
</dbReference>
<keyword evidence="2" id="KW-1185">Reference proteome</keyword>
<dbReference type="Gene3D" id="2.130.10.10">
    <property type="entry name" value="YVTN repeat-like/Quinoprotein amine dehydrogenase"/>
    <property type="match status" value="1"/>
</dbReference>
<sequence length="363" mass="40160">MELPLYQPVSKRIISRQAIASLILLLPCYSYAAEIPASTFLTKTVGHGLYELSFDGDKQRLFAASSPSFDREKSRGVVYQLNAATLNTEAEIKISRLAFATALDEENQRLYIGNTLDGSVTVIDTETGKELSIIQLSESRQGDRFKPTREMVFDRKNHRLYVSSSAEKGVLWVIDTAAGEKINTVEGLGNSVTGIALDLTRNSIYLVNGSGEMITLDAQNYKIKKRLTVEPDKKHFLLNISLDEKKGRAFITDPDVAGVLVVDVTSGKIVQRIDVINSLAVLFNPLRNEIYISHRNAKRISIVDSETYRVKAAITTALLPNSLAVSADGNSLYTSVKQPKEEMSTRQDDIIKIDLTAIGKEDK</sequence>
<dbReference type="RefSeq" id="WP_131864354.1">
    <property type="nucleotide sequence ID" value="NZ_SMCR01000002.1"/>
</dbReference>
<gene>
    <name evidence="1" type="ORF">EDC52_102289</name>
</gene>
<dbReference type="Proteomes" id="UP000295719">
    <property type="component" value="Unassembled WGS sequence"/>
</dbReference>
<dbReference type="AlphaFoldDB" id="A0A4R3Z1K6"/>
<comment type="caution">
    <text evidence="1">The sequence shown here is derived from an EMBL/GenBank/DDBJ whole genome shotgun (WGS) entry which is preliminary data.</text>
</comment>
<evidence type="ECO:0000313" key="2">
    <source>
        <dbReference type="Proteomes" id="UP000295719"/>
    </source>
</evidence>
<dbReference type="SUPFAM" id="SSF51004">
    <property type="entry name" value="C-terminal (heme d1) domain of cytochrome cd1-nitrite reductase"/>
    <property type="match status" value="1"/>
</dbReference>
<dbReference type="PANTHER" id="PTHR47197">
    <property type="entry name" value="PROTEIN NIRF"/>
    <property type="match status" value="1"/>
</dbReference>
<organism evidence="1 2">
    <name type="scientific">Biostraticola tofi</name>
    <dbReference type="NCBI Taxonomy" id="466109"/>
    <lineage>
        <taxon>Bacteria</taxon>
        <taxon>Pseudomonadati</taxon>
        <taxon>Pseudomonadota</taxon>
        <taxon>Gammaproteobacteria</taxon>
        <taxon>Enterobacterales</taxon>
        <taxon>Bruguierivoracaceae</taxon>
        <taxon>Biostraticola</taxon>
    </lineage>
</organism>
<dbReference type="InterPro" id="IPR015943">
    <property type="entry name" value="WD40/YVTN_repeat-like_dom_sf"/>
</dbReference>
<accession>A0A4R3Z1K6</accession>
<dbReference type="OrthoDB" id="7767057at2"/>
<proteinExistence type="predicted"/>
<dbReference type="InterPro" id="IPR011048">
    <property type="entry name" value="Haem_d1_sf"/>
</dbReference>
<dbReference type="PANTHER" id="PTHR47197:SF3">
    <property type="entry name" value="DIHYDRO-HEME D1 DEHYDROGENASE"/>
    <property type="match status" value="1"/>
</dbReference>
<evidence type="ECO:0000313" key="1">
    <source>
        <dbReference type="EMBL" id="TCV98966.1"/>
    </source>
</evidence>
<dbReference type="EMBL" id="SMCR01000002">
    <property type="protein sequence ID" value="TCV98966.1"/>
    <property type="molecule type" value="Genomic_DNA"/>
</dbReference>
<reference evidence="1 2" key="1">
    <citation type="submission" date="2019-03" db="EMBL/GenBank/DDBJ databases">
        <title>Genomic Encyclopedia of Type Strains, Phase IV (KMG-IV): sequencing the most valuable type-strain genomes for metagenomic binning, comparative biology and taxonomic classification.</title>
        <authorList>
            <person name="Goeker M."/>
        </authorList>
    </citation>
    <scope>NUCLEOTIDE SEQUENCE [LARGE SCALE GENOMIC DNA]</scope>
    <source>
        <strain evidence="1 2">DSM 19580</strain>
    </source>
</reference>
<protein>
    <submittedName>
        <fullName evidence="1">YVTN family beta-propeller protein</fullName>
    </submittedName>
</protein>